<dbReference type="SMART" id="SM00428">
    <property type="entry name" value="H3"/>
    <property type="match status" value="1"/>
</dbReference>
<reference evidence="4" key="1">
    <citation type="submission" date="2025-08" db="UniProtKB">
        <authorList>
            <consortium name="RefSeq"/>
        </authorList>
    </citation>
    <scope>IDENTIFICATION</scope>
    <source>
        <tissue evidence="4">Gonads</tissue>
    </source>
</reference>
<evidence type="ECO:0000313" key="4">
    <source>
        <dbReference type="RefSeq" id="XP_030767672.1"/>
    </source>
</evidence>
<sequence length="130" mass="14971">MVRNSRTPSKKKNGTTFYYVNNVKLACTKKMIGQMNRLQRSTDTLIPRLSFGRVVREIMQDYMDDLKIQLTALQAIQEAAETYLVQLFTDSYKCSRHAKRVTLYAKDMHLVLFLRGESDPGFGTVKRGTI</sequence>
<evidence type="ECO:0000256" key="1">
    <source>
        <dbReference type="ARBA" id="ARBA00010343"/>
    </source>
</evidence>
<dbReference type="Proteomes" id="UP000504635">
    <property type="component" value="Unplaced"/>
</dbReference>
<dbReference type="KEGG" id="soy:115891360"/>
<name>A0A6J2YWM0_SITOR</name>
<dbReference type="InterPro" id="IPR009072">
    <property type="entry name" value="Histone-fold"/>
</dbReference>
<dbReference type="AlphaFoldDB" id="A0A6J2YWM0"/>
<gene>
    <name evidence="4" type="primary">LOC115891360</name>
</gene>
<comment type="similarity">
    <text evidence="1">Belongs to the histone H3 family.</text>
</comment>
<evidence type="ECO:0000259" key="2">
    <source>
        <dbReference type="Pfam" id="PF00125"/>
    </source>
</evidence>
<evidence type="ECO:0000313" key="3">
    <source>
        <dbReference type="Proteomes" id="UP000504635"/>
    </source>
</evidence>
<dbReference type="InParanoid" id="A0A6J2YWM0"/>
<dbReference type="OrthoDB" id="420022at2759"/>
<keyword evidence="3" id="KW-1185">Reference proteome</keyword>
<dbReference type="PANTHER" id="PTHR11426">
    <property type="entry name" value="HISTONE H3"/>
    <property type="match status" value="1"/>
</dbReference>
<organism evidence="3 4">
    <name type="scientific">Sitophilus oryzae</name>
    <name type="common">Rice weevil</name>
    <name type="synonym">Curculio oryzae</name>
    <dbReference type="NCBI Taxonomy" id="7048"/>
    <lineage>
        <taxon>Eukaryota</taxon>
        <taxon>Metazoa</taxon>
        <taxon>Ecdysozoa</taxon>
        <taxon>Arthropoda</taxon>
        <taxon>Hexapoda</taxon>
        <taxon>Insecta</taxon>
        <taxon>Pterygota</taxon>
        <taxon>Neoptera</taxon>
        <taxon>Endopterygota</taxon>
        <taxon>Coleoptera</taxon>
        <taxon>Polyphaga</taxon>
        <taxon>Cucujiformia</taxon>
        <taxon>Curculionidae</taxon>
        <taxon>Dryophthorinae</taxon>
        <taxon>Sitophilus</taxon>
    </lineage>
</organism>
<feature type="domain" description="Core Histone H2A/H2B/H3" evidence="2">
    <location>
        <begin position="36"/>
        <end position="112"/>
    </location>
</feature>
<protein>
    <submittedName>
        <fullName evidence="4">Histone H3.3-like</fullName>
    </submittedName>
</protein>
<proteinExistence type="inferred from homology"/>
<dbReference type="SUPFAM" id="SSF47113">
    <property type="entry name" value="Histone-fold"/>
    <property type="match status" value="1"/>
</dbReference>
<dbReference type="Pfam" id="PF00125">
    <property type="entry name" value="Histone"/>
    <property type="match status" value="1"/>
</dbReference>
<dbReference type="PRINTS" id="PR00622">
    <property type="entry name" value="HISTONEH3"/>
</dbReference>
<dbReference type="InterPro" id="IPR000164">
    <property type="entry name" value="Histone_H3/CENP-A"/>
</dbReference>
<dbReference type="RefSeq" id="XP_030767672.1">
    <property type="nucleotide sequence ID" value="XM_030911812.1"/>
</dbReference>
<dbReference type="InterPro" id="IPR007125">
    <property type="entry name" value="H2A/H2B/H3"/>
</dbReference>
<accession>A0A6J2YWM0</accession>
<dbReference type="GO" id="GO:0046982">
    <property type="term" value="F:protein heterodimerization activity"/>
    <property type="evidence" value="ECO:0007669"/>
    <property type="project" value="InterPro"/>
</dbReference>
<dbReference type="GO" id="GO:0030527">
    <property type="term" value="F:structural constituent of chromatin"/>
    <property type="evidence" value="ECO:0007669"/>
    <property type="project" value="InterPro"/>
</dbReference>
<dbReference type="GO" id="GO:0003677">
    <property type="term" value="F:DNA binding"/>
    <property type="evidence" value="ECO:0007669"/>
    <property type="project" value="InterPro"/>
</dbReference>
<dbReference type="GO" id="GO:0000786">
    <property type="term" value="C:nucleosome"/>
    <property type="evidence" value="ECO:0007669"/>
    <property type="project" value="InterPro"/>
</dbReference>
<dbReference type="GeneID" id="115891360"/>
<dbReference type="Gene3D" id="1.10.20.10">
    <property type="entry name" value="Histone, subunit A"/>
    <property type="match status" value="1"/>
</dbReference>
<dbReference type="CDD" id="cd22911">
    <property type="entry name" value="HFD_H3"/>
    <property type="match status" value="1"/>
</dbReference>